<name>A0AAX1UIU4_CERSP</name>
<feature type="transmembrane region" description="Helical" evidence="1">
    <location>
        <begin position="27"/>
        <end position="44"/>
    </location>
</feature>
<gene>
    <name evidence="2" type="ORF">D1114_16065</name>
</gene>
<dbReference type="EMBL" id="QWGP01000020">
    <property type="protein sequence ID" value="RHZ92938.1"/>
    <property type="molecule type" value="Genomic_DNA"/>
</dbReference>
<sequence length="84" mass="9193">MVAPLLLAGLWVVAAMAVHHLPARVHWLGLALLILAGIPLLGWVTYRHGPFLGMFALILGAASLYWPVGRFGGRLRRPPPEHIE</sequence>
<reference evidence="2 3" key="1">
    <citation type="submission" date="2018-08" db="EMBL/GenBank/DDBJ databases">
        <title>Draft genome sequence of Rhodobacter sphaeroides FY.</title>
        <authorList>
            <person name="Rayyan A."/>
            <person name="Meyer T.E."/>
            <person name="Kyndt J.A."/>
        </authorList>
    </citation>
    <scope>NUCLEOTIDE SEQUENCE [LARGE SCALE GENOMIC DNA]</scope>
    <source>
        <strain evidence="2 3">FY</strain>
    </source>
</reference>
<protein>
    <submittedName>
        <fullName evidence="2">DUF2484 family protein</fullName>
    </submittedName>
</protein>
<dbReference type="Proteomes" id="UP000266305">
    <property type="component" value="Unassembled WGS sequence"/>
</dbReference>
<evidence type="ECO:0000256" key="1">
    <source>
        <dbReference type="SAM" id="Phobius"/>
    </source>
</evidence>
<dbReference type="GeneID" id="3719580"/>
<dbReference type="Pfam" id="PF10658">
    <property type="entry name" value="DUF2484"/>
    <property type="match status" value="1"/>
</dbReference>
<keyword evidence="1" id="KW-0472">Membrane</keyword>
<proteinExistence type="predicted"/>
<dbReference type="RefSeq" id="WP_011337242.1">
    <property type="nucleotide sequence ID" value="NZ_BJXO01000008.1"/>
</dbReference>
<dbReference type="InterPro" id="IPR018919">
    <property type="entry name" value="DUF2484"/>
</dbReference>
<keyword evidence="1" id="KW-0812">Transmembrane</keyword>
<comment type="caution">
    <text evidence="2">The sequence shown here is derived from an EMBL/GenBank/DDBJ whole genome shotgun (WGS) entry which is preliminary data.</text>
</comment>
<feature type="transmembrane region" description="Helical" evidence="1">
    <location>
        <begin position="51"/>
        <end position="68"/>
    </location>
</feature>
<evidence type="ECO:0000313" key="2">
    <source>
        <dbReference type="EMBL" id="RHZ92938.1"/>
    </source>
</evidence>
<organism evidence="2 3">
    <name type="scientific">Cereibacter sphaeroides</name>
    <name type="common">Rhodobacter sphaeroides</name>
    <dbReference type="NCBI Taxonomy" id="1063"/>
    <lineage>
        <taxon>Bacteria</taxon>
        <taxon>Pseudomonadati</taxon>
        <taxon>Pseudomonadota</taxon>
        <taxon>Alphaproteobacteria</taxon>
        <taxon>Rhodobacterales</taxon>
        <taxon>Paracoccaceae</taxon>
        <taxon>Cereibacter</taxon>
    </lineage>
</organism>
<accession>A0AAX1UIU4</accession>
<evidence type="ECO:0000313" key="3">
    <source>
        <dbReference type="Proteomes" id="UP000266305"/>
    </source>
</evidence>
<keyword evidence="1" id="KW-1133">Transmembrane helix</keyword>
<dbReference type="AlphaFoldDB" id="A0AAX1UIU4"/>